<dbReference type="Proteomes" id="UP000183275">
    <property type="component" value="Unassembled WGS sequence"/>
</dbReference>
<organism evidence="2 3">
    <name type="scientific">Natrinema salifodinae</name>
    <dbReference type="NCBI Taxonomy" id="1202768"/>
    <lineage>
        <taxon>Archaea</taxon>
        <taxon>Methanobacteriati</taxon>
        <taxon>Methanobacteriota</taxon>
        <taxon>Stenosarchaea group</taxon>
        <taxon>Halobacteria</taxon>
        <taxon>Halobacteriales</taxon>
        <taxon>Natrialbaceae</taxon>
        <taxon>Natrinema</taxon>
    </lineage>
</organism>
<evidence type="ECO:0000256" key="1">
    <source>
        <dbReference type="SAM" id="Phobius"/>
    </source>
</evidence>
<dbReference type="eggNOG" id="arCOG06206">
    <property type="taxonomic scope" value="Archaea"/>
</dbReference>
<name>A0A1I0Q429_9EURY</name>
<reference evidence="3" key="1">
    <citation type="submission" date="2016-10" db="EMBL/GenBank/DDBJ databases">
        <authorList>
            <person name="Varghese N."/>
        </authorList>
    </citation>
    <scope>NUCLEOTIDE SEQUENCE [LARGE SCALE GENOMIC DNA]</scope>
    <source>
        <strain evidence="3">CGMCC 1.12284</strain>
    </source>
</reference>
<keyword evidence="1" id="KW-1133">Transmembrane helix</keyword>
<evidence type="ECO:0000313" key="3">
    <source>
        <dbReference type="Proteomes" id="UP000183275"/>
    </source>
</evidence>
<sequence length="75" mass="7987">MGVTIQYYDLVLLGILVSLLLGVVVSYVTGLSTALTVPAAAVLGIALIYHTLFLRGPVNSTEDLSEEAREIDLPK</sequence>
<feature type="transmembrane region" description="Helical" evidence="1">
    <location>
        <begin position="7"/>
        <end position="28"/>
    </location>
</feature>
<keyword evidence="1" id="KW-0812">Transmembrane</keyword>
<proteinExistence type="predicted"/>
<dbReference type="OrthoDB" id="285121at2157"/>
<dbReference type="AlphaFoldDB" id="A0A1I0Q429"/>
<gene>
    <name evidence="2" type="ORF">SAMN05216285_3044</name>
</gene>
<evidence type="ECO:0000313" key="2">
    <source>
        <dbReference type="EMBL" id="SEW21649.1"/>
    </source>
</evidence>
<dbReference type="EMBL" id="FOIS01000004">
    <property type="protein sequence ID" value="SEW21649.1"/>
    <property type="molecule type" value="Genomic_DNA"/>
</dbReference>
<keyword evidence="1" id="KW-0472">Membrane</keyword>
<dbReference type="STRING" id="1202768.SAMN05216285_3044"/>
<dbReference type="InterPro" id="IPR058328">
    <property type="entry name" value="DUF8015"/>
</dbReference>
<dbReference type="Pfam" id="PF26047">
    <property type="entry name" value="DUF8015"/>
    <property type="match status" value="1"/>
</dbReference>
<protein>
    <submittedName>
        <fullName evidence="2">Uncharacterized protein</fullName>
    </submittedName>
</protein>
<accession>A0A1I0Q429</accession>
<feature type="transmembrane region" description="Helical" evidence="1">
    <location>
        <begin position="34"/>
        <end position="54"/>
    </location>
</feature>
<keyword evidence="3" id="KW-1185">Reference proteome</keyword>
<dbReference type="RefSeq" id="WP_049989660.1">
    <property type="nucleotide sequence ID" value="NZ_FOIS01000004.1"/>
</dbReference>